<keyword evidence="2" id="KW-0812">Transmembrane</keyword>
<protein>
    <recommendedName>
        <fullName evidence="5">Tetraspanin Tsp3</fullName>
    </recommendedName>
</protein>
<feature type="compositionally biased region" description="Polar residues" evidence="1">
    <location>
        <begin position="252"/>
        <end position="261"/>
    </location>
</feature>
<keyword evidence="2" id="KW-0472">Membrane</keyword>
<evidence type="ECO:0000256" key="2">
    <source>
        <dbReference type="SAM" id="Phobius"/>
    </source>
</evidence>
<name>A0ABR0KMR5_9EURO</name>
<feature type="transmembrane region" description="Helical" evidence="2">
    <location>
        <begin position="39"/>
        <end position="57"/>
    </location>
</feature>
<gene>
    <name evidence="3" type="ORF">LTR24_000725</name>
</gene>
<evidence type="ECO:0000313" key="4">
    <source>
        <dbReference type="Proteomes" id="UP001345013"/>
    </source>
</evidence>
<proteinExistence type="predicted"/>
<feature type="transmembrane region" description="Helical" evidence="2">
    <location>
        <begin position="174"/>
        <end position="196"/>
    </location>
</feature>
<feature type="region of interest" description="Disordered" evidence="1">
    <location>
        <begin position="220"/>
        <end position="261"/>
    </location>
</feature>
<dbReference type="Proteomes" id="UP001345013">
    <property type="component" value="Unassembled WGS sequence"/>
</dbReference>
<evidence type="ECO:0000313" key="3">
    <source>
        <dbReference type="EMBL" id="KAK5100877.1"/>
    </source>
</evidence>
<evidence type="ECO:0008006" key="5">
    <source>
        <dbReference type="Google" id="ProtNLM"/>
    </source>
</evidence>
<feature type="compositionally biased region" description="Acidic residues" evidence="1">
    <location>
        <begin position="226"/>
        <end position="235"/>
    </location>
</feature>
<dbReference type="InterPro" id="IPR008952">
    <property type="entry name" value="Tetraspanin_EC2_sf"/>
</dbReference>
<dbReference type="SUPFAM" id="SSF48652">
    <property type="entry name" value="Tetraspanin"/>
    <property type="match status" value="1"/>
</dbReference>
<comment type="caution">
    <text evidence="3">The sequence shown here is derived from an EMBL/GenBank/DDBJ whole genome shotgun (WGS) entry which is preliminary data.</text>
</comment>
<organism evidence="3 4">
    <name type="scientific">Lithohypha guttulata</name>
    <dbReference type="NCBI Taxonomy" id="1690604"/>
    <lineage>
        <taxon>Eukaryota</taxon>
        <taxon>Fungi</taxon>
        <taxon>Dikarya</taxon>
        <taxon>Ascomycota</taxon>
        <taxon>Pezizomycotina</taxon>
        <taxon>Eurotiomycetes</taxon>
        <taxon>Chaetothyriomycetidae</taxon>
        <taxon>Chaetothyriales</taxon>
        <taxon>Trichomeriaceae</taxon>
        <taxon>Lithohypha</taxon>
    </lineage>
</organism>
<evidence type="ECO:0000256" key="1">
    <source>
        <dbReference type="SAM" id="MobiDB-lite"/>
    </source>
</evidence>
<keyword evidence="4" id="KW-1185">Reference proteome</keyword>
<feature type="compositionally biased region" description="Basic and acidic residues" evidence="1">
    <location>
        <begin position="236"/>
        <end position="251"/>
    </location>
</feature>
<reference evidence="3 4" key="1">
    <citation type="submission" date="2023-08" db="EMBL/GenBank/DDBJ databases">
        <title>Black Yeasts Isolated from many extreme environments.</title>
        <authorList>
            <person name="Coleine C."/>
            <person name="Stajich J.E."/>
            <person name="Selbmann L."/>
        </authorList>
    </citation>
    <scope>NUCLEOTIDE SEQUENCE [LARGE SCALE GENOMIC DNA]</scope>
    <source>
        <strain evidence="3 4">CCFEE 5885</strain>
    </source>
</reference>
<feature type="transmembrane region" description="Helical" evidence="2">
    <location>
        <begin position="77"/>
        <end position="98"/>
    </location>
</feature>
<accession>A0ABR0KMR5</accession>
<dbReference type="EMBL" id="JAVRRG010000005">
    <property type="protein sequence ID" value="KAK5100877.1"/>
    <property type="molecule type" value="Genomic_DNA"/>
</dbReference>
<sequence>MPSKSSLITLAALTLALPALILSATAWSRLTTLSLPLPVALPALNVLLPILTALATATSRPLLTPLKNHVLRQILPYLAYTTTLPPLVLLILSLVYVVPSDLQSCASDTHWLRLFEHKDERSVRAIQTHLQCCGYNSMHDRAWPFPSRNADARTCERTMGYTLACGEMWRHHEVVAATLVAVASFLNWLMVVLVVFNFPQSEGQIRLPAWSDQRQQTRLIGAGDGAGDDQTEETEDNRGNGHENDQAEHNRIWNNEAQRTA</sequence>
<keyword evidence="2" id="KW-1133">Transmembrane helix</keyword>